<keyword evidence="2" id="KW-1185">Reference proteome</keyword>
<dbReference type="SUPFAM" id="SSF53383">
    <property type="entry name" value="PLP-dependent transferases"/>
    <property type="match status" value="1"/>
</dbReference>
<dbReference type="Gene3D" id="3.90.1150.10">
    <property type="entry name" value="Aspartate Aminotransferase, domain 1"/>
    <property type="match status" value="1"/>
</dbReference>
<evidence type="ECO:0000313" key="2">
    <source>
        <dbReference type="Proteomes" id="UP000567293"/>
    </source>
</evidence>
<dbReference type="PANTHER" id="PTHR43510:SF1">
    <property type="entry name" value="AMINOTRANSFERASE FUNCTION, HYPOTHETICAL (EUROFUNG)"/>
    <property type="match status" value="1"/>
</dbReference>
<proteinExistence type="predicted"/>
<evidence type="ECO:0000313" key="1">
    <source>
        <dbReference type="EMBL" id="MBA0086159.1"/>
    </source>
</evidence>
<protein>
    <submittedName>
        <fullName evidence="1">Aminotransferase</fullName>
    </submittedName>
</protein>
<reference evidence="1" key="1">
    <citation type="submission" date="2020-06" db="EMBL/GenBank/DDBJ databases">
        <title>Legume-microbial interactions unlock mineral nutrients during tropical forest succession.</title>
        <authorList>
            <person name="Epihov D.Z."/>
        </authorList>
    </citation>
    <scope>NUCLEOTIDE SEQUENCE [LARGE SCALE GENOMIC DNA]</scope>
    <source>
        <strain evidence="1">Pan2503</strain>
    </source>
</reference>
<sequence length="106" mass="11996">LVKRNREIVLRNLPVLDSLFRQRSDLFEWVKPDASPIGFARYKPQRDVLSFCQDVVNNTGVLLLPGTVYDEPRHIRFGYGRKNMPEALAQFSAYLSAHSGFGVTAG</sequence>
<dbReference type="Proteomes" id="UP000567293">
    <property type="component" value="Unassembled WGS sequence"/>
</dbReference>
<dbReference type="AlphaFoldDB" id="A0A7V8SXM8"/>
<dbReference type="GO" id="GO:0008483">
    <property type="term" value="F:transaminase activity"/>
    <property type="evidence" value="ECO:0007669"/>
    <property type="project" value="UniProtKB-KW"/>
</dbReference>
<keyword evidence="1" id="KW-0808">Transferase</keyword>
<gene>
    <name evidence="1" type="ORF">HRJ53_14320</name>
</gene>
<dbReference type="InterPro" id="IPR015424">
    <property type="entry name" value="PyrdxlP-dep_Trfase"/>
</dbReference>
<dbReference type="EMBL" id="JACDQQ010001376">
    <property type="protein sequence ID" value="MBA0086159.1"/>
    <property type="molecule type" value="Genomic_DNA"/>
</dbReference>
<dbReference type="PANTHER" id="PTHR43510">
    <property type="entry name" value="AMINOTRANSFERASE FUNCTION, HYPOTHETICAL (EUROFUNG)"/>
    <property type="match status" value="1"/>
</dbReference>
<organism evidence="1 2">
    <name type="scientific">Candidatus Acidiferrum panamense</name>
    <dbReference type="NCBI Taxonomy" id="2741543"/>
    <lineage>
        <taxon>Bacteria</taxon>
        <taxon>Pseudomonadati</taxon>
        <taxon>Acidobacteriota</taxon>
        <taxon>Terriglobia</taxon>
        <taxon>Candidatus Acidiferrales</taxon>
        <taxon>Candidatus Acidiferrum</taxon>
    </lineage>
</organism>
<dbReference type="InterPro" id="IPR015422">
    <property type="entry name" value="PyrdxlP-dep_Trfase_small"/>
</dbReference>
<accession>A0A7V8SXM8</accession>
<keyword evidence="1" id="KW-0032">Aminotransferase</keyword>
<comment type="caution">
    <text evidence="1">The sequence shown here is derived from an EMBL/GenBank/DDBJ whole genome shotgun (WGS) entry which is preliminary data.</text>
</comment>
<name>A0A7V8SXM8_9BACT</name>
<feature type="non-terminal residue" evidence="1">
    <location>
        <position position="1"/>
    </location>
</feature>